<proteinExistence type="inferred from homology"/>
<evidence type="ECO:0000256" key="9">
    <source>
        <dbReference type="ARBA" id="ARBA00023303"/>
    </source>
</evidence>
<accession>A0A081PBD5</accession>
<evidence type="ECO:0000256" key="8">
    <source>
        <dbReference type="ARBA" id="ARBA00023136"/>
    </source>
</evidence>
<evidence type="ECO:0000256" key="2">
    <source>
        <dbReference type="ARBA" id="ARBA00007254"/>
    </source>
</evidence>
<evidence type="ECO:0000256" key="1">
    <source>
        <dbReference type="ARBA" id="ARBA00004651"/>
    </source>
</evidence>
<dbReference type="Proteomes" id="UP000028007">
    <property type="component" value="Unassembled WGS sequence"/>
</dbReference>
<dbReference type="InterPro" id="IPR037673">
    <property type="entry name" value="MSC/AndL"/>
</dbReference>
<evidence type="ECO:0000256" key="10">
    <source>
        <dbReference type="HAMAP-Rule" id="MF_00115"/>
    </source>
</evidence>
<dbReference type="eggNOG" id="COG1970">
    <property type="taxonomic scope" value="Bacteria"/>
</dbReference>
<evidence type="ECO:0000313" key="11">
    <source>
        <dbReference type="EMBL" id="KEQ28008.1"/>
    </source>
</evidence>
<dbReference type="InterPro" id="IPR036019">
    <property type="entry name" value="MscL_channel"/>
</dbReference>
<feature type="transmembrane region" description="Helical" evidence="10">
    <location>
        <begin position="86"/>
        <end position="110"/>
    </location>
</feature>
<comment type="similarity">
    <text evidence="2 10">Belongs to the MscL family.</text>
</comment>
<keyword evidence="5 10" id="KW-0812">Transmembrane</keyword>
<dbReference type="AlphaFoldDB" id="A0A081PBD5"/>
<gene>
    <name evidence="10 11" type="primary">mscL</name>
    <name evidence="11" type="ORF">N180_15035</name>
</gene>
<keyword evidence="4 10" id="KW-1003">Cell membrane</keyword>
<dbReference type="Gene3D" id="1.10.1200.120">
    <property type="entry name" value="Large-conductance mechanosensitive channel, MscL, domain 1"/>
    <property type="match status" value="1"/>
</dbReference>
<keyword evidence="9 10" id="KW-0407">Ion channel</keyword>
<reference evidence="11 12" key="1">
    <citation type="journal article" date="1992" name="Int. J. Syst. Bacteriol.">
        <title>Sphingobacterium antarcticus sp. nov. a Psychrotrophic Bacterium from the Soils of Schirmacher Oasis, Antarctica.</title>
        <authorList>
            <person name="Shivaji S."/>
            <person name="Ray M.K."/>
            <person name="Rao N.S."/>
            <person name="Saiserr L."/>
            <person name="Jagannadham M.V."/>
            <person name="Kumar G.S."/>
            <person name="Reddy G."/>
            <person name="Bhargava P.M."/>
        </authorList>
    </citation>
    <scope>NUCLEOTIDE SEQUENCE [LARGE SCALE GENOMIC DNA]</scope>
    <source>
        <strain evidence="11 12">4BY</strain>
    </source>
</reference>
<dbReference type="EMBL" id="JNFF01000122">
    <property type="protein sequence ID" value="KEQ28008.1"/>
    <property type="molecule type" value="Genomic_DNA"/>
</dbReference>
<dbReference type="InterPro" id="IPR019823">
    <property type="entry name" value="Mechanosensitive_channel_CS"/>
</dbReference>
<comment type="subunit">
    <text evidence="10">Homopentamer.</text>
</comment>
<protein>
    <recommendedName>
        <fullName evidence="10">Large-conductance mechanosensitive channel</fullName>
    </recommendedName>
</protein>
<dbReference type="GO" id="GO:0008381">
    <property type="term" value="F:mechanosensitive monoatomic ion channel activity"/>
    <property type="evidence" value="ECO:0007669"/>
    <property type="project" value="UniProtKB-UniRule"/>
</dbReference>
<evidence type="ECO:0000256" key="6">
    <source>
        <dbReference type="ARBA" id="ARBA00022989"/>
    </source>
</evidence>
<comment type="function">
    <text evidence="10">Channel that opens in response to stretch forces in the membrane lipid bilayer. May participate in the regulation of osmotic pressure changes within the cell.</text>
</comment>
<dbReference type="NCBIfam" id="NF001843">
    <property type="entry name" value="PRK00567.1-4"/>
    <property type="match status" value="1"/>
</dbReference>
<dbReference type="NCBIfam" id="TIGR00220">
    <property type="entry name" value="mscL"/>
    <property type="match status" value="1"/>
</dbReference>
<comment type="subcellular location">
    <subcellularLocation>
        <location evidence="1 10">Cell membrane</location>
        <topology evidence="1 10">Multi-pass membrane protein</topology>
    </subcellularLocation>
</comment>
<evidence type="ECO:0000256" key="7">
    <source>
        <dbReference type="ARBA" id="ARBA00023065"/>
    </source>
</evidence>
<comment type="caution">
    <text evidence="11">The sequence shown here is derived from an EMBL/GenBank/DDBJ whole genome shotgun (WGS) entry which is preliminary data.</text>
</comment>
<dbReference type="HAMAP" id="MF_00115">
    <property type="entry name" value="MscL"/>
    <property type="match status" value="1"/>
</dbReference>
<keyword evidence="7 10" id="KW-0406">Ion transport</keyword>
<evidence type="ECO:0000256" key="5">
    <source>
        <dbReference type="ARBA" id="ARBA00022692"/>
    </source>
</evidence>
<dbReference type="GO" id="GO:0005886">
    <property type="term" value="C:plasma membrane"/>
    <property type="evidence" value="ECO:0007669"/>
    <property type="project" value="UniProtKB-SubCell"/>
</dbReference>
<evidence type="ECO:0000256" key="3">
    <source>
        <dbReference type="ARBA" id="ARBA00022448"/>
    </source>
</evidence>
<keyword evidence="8 10" id="KW-0472">Membrane</keyword>
<evidence type="ECO:0000313" key="12">
    <source>
        <dbReference type="Proteomes" id="UP000028007"/>
    </source>
</evidence>
<dbReference type="SUPFAM" id="SSF81330">
    <property type="entry name" value="Gated mechanosensitive channel"/>
    <property type="match status" value="1"/>
</dbReference>
<dbReference type="NCBIfam" id="NF010557">
    <property type="entry name" value="PRK13952.1"/>
    <property type="match status" value="1"/>
</dbReference>
<dbReference type="PANTHER" id="PTHR30266:SF2">
    <property type="entry name" value="LARGE-CONDUCTANCE MECHANOSENSITIVE CHANNEL"/>
    <property type="match status" value="1"/>
</dbReference>
<evidence type="ECO:0000256" key="4">
    <source>
        <dbReference type="ARBA" id="ARBA00022475"/>
    </source>
</evidence>
<dbReference type="PRINTS" id="PR01264">
    <property type="entry name" value="MECHCHANNEL"/>
</dbReference>
<name>A0A081PBD5_9SPHI</name>
<dbReference type="PROSITE" id="PS01327">
    <property type="entry name" value="MSCL"/>
    <property type="match status" value="1"/>
</dbReference>
<dbReference type="OrthoDB" id="9810350at2"/>
<dbReference type="RefSeq" id="WP_037445336.1">
    <property type="nucleotide sequence ID" value="NZ_JNFF01000122.1"/>
</dbReference>
<sequence>MSFVKEFKEFAVKGNVIDLAVGVIIGGAFGKIVTSMVNDLIMPPISLLIGDKGFTNFYLPLNDKVREFVAGNPNASLEDAKKAGPVFAWGNFATEVINFVILAFIIFLMVKAINTMKRKQEAQPVAAPAPTKEETLLTEIRDLLKVRN</sequence>
<dbReference type="Pfam" id="PF01741">
    <property type="entry name" value="MscL"/>
    <property type="match status" value="1"/>
</dbReference>
<dbReference type="PANTHER" id="PTHR30266">
    <property type="entry name" value="MECHANOSENSITIVE CHANNEL MSCL"/>
    <property type="match status" value="1"/>
</dbReference>
<keyword evidence="3 10" id="KW-0813">Transport</keyword>
<dbReference type="InterPro" id="IPR001185">
    <property type="entry name" value="MS_channel"/>
</dbReference>
<organism evidence="11 12">
    <name type="scientific">Pedobacter antarcticus 4BY</name>
    <dbReference type="NCBI Taxonomy" id="1358423"/>
    <lineage>
        <taxon>Bacteria</taxon>
        <taxon>Pseudomonadati</taxon>
        <taxon>Bacteroidota</taxon>
        <taxon>Sphingobacteriia</taxon>
        <taxon>Sphingobacteriales</taxon>
        <taxon>Sphingobacteriaceae</taxon>
        <taxon>Pedobacter</taxon>
    </lineage>
</organism>
<keyword evidence="6 10" id="KW-1133">Transmembrane helix</keyword>
<feature type="transmembrane region" description="Helical" evidence="10">
    <location>
        <begin position="12"/>
        <end position="33"/>
    </location>
</feature>
<keyword evidence="12" id="KW-1185">Reference proteome</keyword>